<dbReference type="EMBL" id="PKMF04000162">
    <property type="protein sequence ID" value="KAK7845965.1"/>
    <property type="molecule type" value="Genomic_DNA"/>
</dbReference>
<gene>
    <name evidence="1" type="ORF">CFP56_008596</name>
</gene>
<sequence length="156" mass="17917">MPEWQEWFLFELQLSNCDELLLKELPPRLYRLVVGEGRILQSFVELMMSMSIPGGGLPTTLKTLSIQGTYLLPRRQYYPSLEELGIKGGFDSLWCFPLEFYPKLKSLIVFGSESLESLSVSEGSHRDLISLTSLSIFDCPTLSVRKSYLYVYIIYI</sequence>
<evidence type="ECO:0000313" key="1">
    <source>
        <dbReference type="EMBL" id="KAK7845965.1"/>
    </source>
</evidence>
<organism evidence="1 2">
    <name type="scientific">Quercus suber</name>
    <name type="common">Cork oak</name>
    <dbReference type="NCBI Taxonomy" id="58331"/>
    <lineage>
        <taxon>Eukaryota</taxon>
        <taxon>Viridiplantae</taxon>
        <taxon>Streptophyta</taxon>
        <taxon>Embryophyta</taxon>
        <taxon>Tracheophyta</taxon>
        <taxon>Spermatophyta</taxon>
        <taxon>Magnoliopsida</taxon>
        <taxon>eudicotyledons</taxon>
        <taxon>Gunneridae</taxon>
        <taxon>Pentapetalae</taxon>
        <taxon>rosids</taxon>
        <taxon>fabids</taxon>
        <taxon>Fagales</taxon>
        <taxon>Fagaceae</taxon>
        <taxon>Quercus</taxon>
    </lineage>
</organism>
<protein>
    <submittedName>
        <fullName evidence="1">Disease resistance protein</fullName>
    </submittedName>
</protein>
<name>A0AAW0L3V3_QUESU</name>
<dbReference type="AlphaFoldDB" id="A0AAW0L3V3"/>
<keyword evidence="2" id="KW-1185">Reference proteome</keyword>
<accession>A0AAW0L3V3</accession>
<reference evidence="1 2" key="1">
    <citation type="journal article" date="2018" name="Sci. Data">
        <title>The draft genome sequence of cork oak.</title>
        <authorList>
            <person name="Ramos A.M."/>
            <person name="Usie A."/>
            <person name="Barbosa P."/>
            <person name="Barros P.M."/>
            <person name="Capote T."/>
            <person name="Chaves I."/>
            <person name="Simoes F."/>
            <person name="Abreu I."/>
            <person name="Carrasquinho I."/>
            <person name="Faro C."/>
            <person name="Guimaraes J.B."/>
            <person name="Mendonca D."/>
            <person name="Nobrega F."/>
            <person name="Rodrigues L."/>
            <person name="Saibo N.J.M."/>
            <person name="Varela M.C."/>
            <person name="Egas C."/>
            <person name="Matos J."/>
            <person name="Miguel C.M."/>
            <person name="Oliveira M.M."/>
            <person name="Ricardo C.P."/>
            <person name="Goncalves S."/>
        </authorList>
    </citation>
    <scope>NUCLEOTIDE SEQUENCE [LARGE SCALE GENOMIC DNA]</scope>
    <source>
        <strain evidence="2">cv. HL8</strain>
    </source>
</reference>
<dbReference type="Proteomes" id="UP000237347">
    <property type="component" value="Unassembled WGS sequence"/>
</dbReference>
<dbReference type="SUPFAM" id="SSF52058">
    <property type="entry name" value="L domain-like"/>
    <property type="match status" value="1"/>
</dbReference>
<comment type="caution">
    <text evidence="1">The sequence shown here is derived from an EMBL/GenBank/DDBJ whole genome shotgun (WGS) entry which is preliminary data.</text>
</comment>
<evidence type="ECO:0000313" key="2">
    <source>
        <dbReference type="Proteomes" id="UP000237347"/>
    </source>
</evidence>
<proteinExistence type="predicted"/>